<dbReference type="Proteomes" id="UP001250181">
    <property type="component" value="Unassembled WGS sequence"/>
</dbReference>
<reference evidence="1 2" key="1">
    <citation type="submission" date="2023-09" db="EMBL/GenBank/DDBJ databases">
        <title>Streptomyces sp. nov.: A antagonism against Alternaria gaisen Producing Streptochlin, Isolated from Tamarix root soil.</title>
        <authorList>
            <person name="Chen Y."/>
        </authorList>
    </citation>
    <scope>NUCLEOTIDE SEQUENCE [LARGE SCALE GENOMIC DNA]</scope>
    <source>
        <strain evidence="1 2">TRM76323</strain>
    </source>
</reference>
<comment type="caution">
    <text evidence="1">The sequence shown here is derived from an EMBL/GenBank/DDBJ whole genome shotgun (WGS) entry which is preliminary data.</text>
</comment>
<protein>
    <submittedName>
        <fullName evidence="1">Uncharacterized protein</fullName>
    </submittedName>
</protein>
<keyword evidence="2" id="KW-1185">Reference proteome</keyword>
<evidence type="ECO:0000313" key="1">
    <source>
        <dbReference type="EMBL" id="MDT9683461.1"/>
    </source>
</evidence>
<accession>A0ABU3QL35</accession>
<organism evidence="1 2">
    <name type="scientific">Streptomyces tamarix</name>
    <dbReference type="NCBI Taxonomy" id="3078565"/>
    <lineage>
        <taxon>Bacteria</taxon>
        <taxon>Bacillati</taxon>
        <taxon>Actinomycetota</taxon>
        <taxon>Actinomycetes</taxon>
        <taxon>Kitasatosporales</taxon>
        <taxon>Streptomycetaceae</taxon>
        <taxon>Streptomyces</taxon>
    </lineage>
</organism>
<dbReference type="EMBL" id="JAWCTQ010000016">
    <property type="protein sequence ID" value="MDT9683461.1"/>
    <property type="molecule type" value="Genomic_DNA"/>
</dbReference>
<proteinExistence type="predicted"/>
<name>A0ABU3QL35_9ACTN</name>
<gene>
    <name evidence="1" type="ORF">RND61_15540</name>
</gene>
<dbReference type="RefSeq" id="WP_315878535.1">
    <property type="nucleotide sequence ID" value="NZ_JAWCTQ010000016.1"/>
</dbReference>
<evidence type="ECO:0000313" key="2">
    <source>
        <dbReference type="Proteomes" id="UP001250181"/>
    </source>
</evidence>
<sequence length="73" mass="8541">MAYKVIVNRDLDEFYSEVTLSLYHTSIFGGTLLYSKTFEDNKALSQSYSEETFYKKDKALEVYSTYNKLLTNN</sequence>